<protein>
    <submittedName>
        <fullName evidence="2">Phage holin</fullName>
    </submittedName>
</protein>
<dbReference type="Proteomes" id="UP000481030">
    <property type="component" value="Unassembled WGS sequence"/>
</dbReference>
<reference evidence="2 3" key="1">
    <citation type="journal article" date="2016" name="Antonie Van Leeuwenhoek">
        <title>Bacillus depressus sp. nov., isolated from soil of a sunflower field.</title>
        <authorList>
            <person name="Wei X."/>
            <person name="Xin D."/>
            <person name="Xin Y."/>
            <person name="Zhang H."/>
            <person name="Wang T."/>
            <person name="Zhang J."/>
        </authorList>
    </citation>
    <scope>NUCLEOTIDE SEQUENCE [LARGE SCALE GENOMIC DNA]</scope>
    <source>
        <strain evidence="2 3">BZ1</strain>
    </source>
</reference>
<dbReference type="EMBL" id="WBOS01000022">
    <property type="protein sequence ID" value="KAB2328919.1"/>
    <property type="molecule type" value="Genomic_DNA"/>
</dbReference>
<feature type="transmembrane region" description="Helical" evidence="1">
    <location>
        <begin position="48"/>
        <end position="67"/>
    </location>
</feature>
<dbReference type="InterPro" id="IPR006485">
    <property type="entry name" value="Phage-like_holin"/>
</dbReference>
<accession>A0A6L3V4G5</accession>
<keyword evidence="3" id="KW-1185">Reference proteome</keyword>
<dbReference type="AlphaFoldDB" id="A0A6L3V4G5"/>
<dbReference type="RefSeq" id="WP_151537217.1">
    <property type="nucleotide sequence ID" value="NZ_WBOS01000022.1"/>
</dbReference>
<dbReference type="NCBIfam" id="TIGR01598">
    <property type="entry name" value="holin_phiLC3"/>
    <property type="match status" value="1"/>
</dbReference>
<gene>
    <name evidence="2" type="ORF">F7731_23485</name>
</gene>
<feature type="transmembrane region" description="Helical" evidence="1">
    <location>
        <begin position="12"/>
        <end position="36"/>
    </location>
</feature>
<organism evidence="2 3">
    <name type="scientific">Cytobacillus depressus</name>
    <dbReference type="NCBI Taxonomy" id="1602942"/>
    <lineage>
        <taxon>Bacteria</taxon>
        <taxon>Bacillati</taxon>
        <taxon>Bacillota</taxon>
        <taxon>Bacilli</taxon>
        <taxon>Bacillales</taxon>
        <taxon>Bacillaceae</taxon>
        <taxon>Cytobacillus</taxon>
    </lineage>
</organism>
<keyword evidence="1" id="KW-0812">Transmembrane</keyword>
<proteinExistence type="predicted"/>
<evidence type="ECO:0000313" key="2">
    <source>
        <dbReference type="EMBL" id="KAB2328919.1"/>
    </source>
</evidence>
<comment type="caution">
    <text evidence="2">The sequence shown here is derived from an EMBL/GenBank/DDBJ whole genome shotgun (WGS) entry which is preliminary data.</text>
</comment>
<keyword evidence="1" id="KW-1133">Transmembrane helix</keyword>
<evidence type="ECO:0000313" key="3">
    <source>
        <dbReference type="Proteomes" id="UP000481030"/>
    </source>
</evidence>
<sequence>MINWKIRFKNWLWVSGFVSQIMIIVQLLLVAANALGWTDFSLTEEIKAWVIAFANAIFIALSSLGLVQDPTVEGVRDSPRALKREEPLNVEKDRWNPYL</sequence>
<keyword evidence="1" id="KW-0472">Membrane</keyword>
<dbReference type="Pfam" id="PF04531">
    <property type="entry name" value="Phage_holin_1"/>
    <property type="match status" value="1"/>
</dbReference>
<evidence type="ECO:0000256" key="1">
    <source>
        <dbReference type="SAM" id="Phobius"/>
    </source>
</evidence>
<name>A0A6L3V4G5_9BACI</name>
<dbReference type="OrthoDB" id="3176072at2"/>